<dbReference type="InterPro" id="IPR050534">
    <property type="entry name" value="Coronavir_polyprotein_1ab"/>
</dbReference>
<evidence type="ECO:0000313" key="7">
    <source>
        <dbReference type="Proteomes" id="UP000180254"/>
    </source>
</evidence>
<dbReference type="PANTHER" id="PTHR43788">
    <property type="entry name" value="DNA2/NAM7 HELICASE FAMILY MEMBER"/>
    <property type="match status" value="1"/>
</dbReference>
<dbReference type="SUPFAM" id="SSF47781">
    <property type="entry name" value="RuvA domain 2-like"/>
    <property type="match status" value="1"/>
</dbReference>
<dbReference type="InterPro" id="IPR027785">
    <property type="entry name" value="UvrD-like_helicase_C"/>
</dbReference>
<dbReference type="Pfam" id="PF13245">
    <property type="entry name" value="AAA_19"/>
    <property type="match status" value="1"/>
</dbReference>
<gene>
    <name evidence="3 6" type="primary">recD2</name>
    <name evidence="6" type="ORF">EUAN_17230</name>
</gene>
<dbReference type="SMART" id="SM00382">
    <property type="entry name" value="AAA"/>
    <property type="match status" value="1"/>
</dbReference>
<feature type="binding site" evidence="3">
    <location>
        <begin position="343"/>
        <end position="347"/>
    </location>
    <ligand>
        <name>ATP</name>
        <dbReference type="ChEBI" id="CHEBI:30616"/>
    </ligand>
</feature>
<keyword evidence="1 3" id="KW-0547">Nucleotide-binding</keyword>
<dbReference type="SUPFAM" id="SSF52540">
    <property type="entry name" value="P-loop containing nucleoside triphosphate hydrolases"/>
    <property type="match status" value="1"/>
</dbReference>
<dbReference type="Pfam" id="PF14520">
    <property type="entry name" value="HHH_5"/>
    <property type="match status" value="1"/>
</dbReference>
<proteinExistence type="inferred from homology"/>
<dbReference type="AlphaFoldDB" id="A0A1S1V893"/>
<dbReference type="GO" id="GO:0003677">
    <property type="term" value="F:DNA binding"/>
    <property type="evidence" value="ECO:0007669"/>
    <property type="project" value="UniProtKB-UniRule"/>
</dbReference>
<dbReference type="OrthoDB" id="9803432at2"/>
<dbReference type="InterPro" id="IPR029493">
    <property type="entry name" value="RecD2-like_HHH"/>
</dbReference>
<keyword evidence="7" id="KW-1185">Reference proteome</keyword>
<dbReference type="Pfam" id="PF23139">
    <property type="entry name" value="OB_YrrC"/>
    <property type="match status" value="1"/>
</dbReference>
<keyword evidence="3 6" id="KW-0378">Hydrolase</keyword>
<organism evidence="6 7">
    <name type="scientific">Andreesenia angusta</name>
    <dbReference type="NCBI Taxonomy" id="39480"/>
    <lineage>
        <taxon>Bacteria</taxon>
        <taxon>Bacillati</taxon>
        <taxon>Bacillota</taxon>
        <taxon>Tissierellia</taxon>
        <taxon>Tissierellales</taxon>
        <taxon>Gottschalkiaceae</taxon>
        <taxon>Andreesenia</taxon>
    </lineage>
</organism>
<dbReference type="GO" id="GO:0006281">
    <property type="term" value="P:DNA repair"/>
    <property type="evidence" value="ECO:0007669"/>
    <property type="project" value="InterPro"/>
</dbReference>
<dbReference type="InterPro" id="IPR055446">
    <property type="entry name" value="RecD2_N_OB"/>
</dbReference>
<dbReference type="InterPro" id="IPR006345">
    <property type="entry name" value="RecD2"/>
</dbReference>
<accession>A0A1S1V893</accession>
<keyword evidence="3" id="KW-0238">DNA-binding</keyword>
<dbReference type="Pfam" id="PF13538">
    <property type="entry name" value="UvrD_C_2"/>
    <property type="match status" value="1"/>
</dbReference>
<dbReference type="GO" id="GO:0009338">
    <property type="term" value="C:exodeoxyribonuclease V complex"/>
    <property type="evidence" value="ECO:0007669"/>
    <property type="project" value="TreeGrafter"/>
</dbReference>
<evidence type="ECO:0000256" key="3">
    <source>
        <dbReference type="HAMAP-Rule" id="MF_01488"/>
    </source>
</evidence>
<dbReference type="Proteomes" id="UP000180254">
    <property type="component" value="Unassembled WGS sequence"/>
</dbReference>
<comment type="similarity">
    <text evidence="3">Belongs to the RecD family. RecD2 subfamily.</text>
</comment>
<dbReference type="Gene3D" id="2.30.30.940">
    <property type="match status" value="1"/>
</dbReference>
<evidence type="ECO:0000259" key="4">
    <source>
        <dbReference type="SMART" id="SM00278"/>
    </source>
</evidence>
<dbReference type="STRING" id="39480.EUAN_17230"/>
<dbReference type="GO" id="GO:0005524">
    <property type="term" value="F:ATP binding"/>
    <property type="evidence" value="ECO:0007669"/>
    <property type="project" value="UniProtKB-UniRule"/>
</dbReference>
<dbReference type="Gene3D" id="1.10.150.20">
    <property type="entry name" value="5' to 3' exonuclease, C-terminal subdomain"/>
    <property type="match status" value="1"/>
</dbReference>
<evidence type="ECO:0000256" key="2">
    <source>
        <dbReference type="ARBA" id="ARBA00022840"/>
    </source>
</evidence>
<dbReference type="EC" id="5.6.2.3" evidence="3"/>
<feature type="domain" description="AAA+ ATPase" evidence="5">
    <location>
        <begin position="332"/>
        <end position="477"/>
    </location>
</feature>
<dbReference type="HAMAP" id="MF_01488">
    <property type="entry name" value="RecD2"/>
    <property type="match status" value="1"/>
</dbReference>
<sequence length="741" mass="83074">MLEINGIIQEIIYKNEDNGYTIAVLESDDDVLTVVGNMPLVSDGENISVEGSFIVHKTYGEQFKVESYKLVAPSTESGVIKYLSSGLLPGVGEKTAEKIVNVFGTEALDIIQYNPERLSEVEGIGKKKIEKIADSFVEQRELKEVVMYLQNFDINPNLGMKIYKKYGSETIAKINQNPYRLSEEVYGIGFGLTDKIAQNMGIAKDSSYRIKAGIVYALNKSGIDGHTYLPEEELLARAAEILRIDRELIEQGIMDLAVSQKIQIEVFDGIRAVYSMIHYNAETGVSKRIVELSQSEIAPLDVDIEEEIERLEVENGMEFAKNQKKAIRESISNGVLVVTGGPGTGKTTTINSIIDIFEENKLEVILAAPTGRAAKRMSEATGREASTIHRLLEYTFGDDTIGMYFGKDDGAPIEADVIIVDEVSMVDIILMNSLLKAITPGTRLIIVGDTDQLPSVGPGNVLKDIIESKIIPVVKLDEIFRQAKESMIIVNAHRINSGEKPYLNQKGKDFFLIRESDPESIVETVLELAKYRLPKFNGYDSMRDIQVLSCSKKGDVGVNILNKKLQQVLNPPKHYKPEKKVGEALYRAGDKIMQIKNNYNTKWKRVSQGRVIGEGEGVFNGDLGYIVSMDMEEGELLVVFDDDREVVYKFNQLDEIRHAYATTVHKSQGSEFPVVIMPIYWGPPMLLTRNLLYTGITRAKEMVVLVGMEKYLDYMIGNDKITERYSGLKKRLERIYDYIVR</sequence>
<comment type="caution">
    <text evidence="6">The sequence shown here is derived from an EMBL/GenBank/DDBJ whole genome shotgun (WGS) entry which is preliminary data.</text>
</comment>
<dbReference type="InterPro" id="IPR010994">
    <property type="entry name" value="RuvA_2-like"/>
</dbReference>
<dbReference type="CDD" id="cd17933">
    <property type="entry name" value="DEXSc_RecD-like"/>
    <property type="match status" value="1"/>
</dbReference>
<evidence type="ECO:0000313" key="6">
    <source>
        <dbReference type="EMBL" id="OHW61959.1"/>
    </source>
</evidence>
<dbReference type="GO" id="GO:0043139">
    <property type="term" value="F:5'-3' DNA helicase activity"/>
    <property type="evidence" value="ECO:0007669"/>
    <property type="project" value="UniProtKB-UniRule"/>
</dbReference>
<dbReference type="Gene3D" id="3.40.50.300">
    <property type="entry name" value="P-loop containing nucleotide triphosphate hydrolases"/>
    <property type="match status" value="2"/>
</dbReference>
<reference evidence="6 7" key="1">
    <citation type="submission" date="2016-09" db="EMBL/GenBank/DDBJ databases">
        <title>Genome sequence of Eubacterium angustum.</title>
        <authorList>
            <person name="Poehlein A."/>
            <person name="Daniel R."/>
        </authorList>
    </citation>
    <scope>NUCLEOTIDE SEQUENCE [LARGE SCALE GENOMIC DNA]</scope>
    <source>
        <strain evidence="6 7">DSM 1989</strain>
    </source>
</reference>
<evidence type="ECO:0000256" key="1">
    <source>
        <dbReference type="ARBA" id="ARBA00022741"/>
    </source>
</evidence>
<dbReference type="InterPro" id="IPR003593">
    <property type="entry name" value="AAA+_ATPase"/>
</dbReference>
<dbReference type="GO" id="GO:0017116">
    <property type="term" value="F:single-stranded DNA helicase activity"/>
    <property type="evidence" value="ECO:0007669"/>
    <property type="project" value="TreeGrafter"/>
</dbReference>
<feature type="domain" description="Helix-hairpin-helix DNA-binding motif class 1" evidence="4">
    <location>
        <begin position="116"/>
        <end position="135"/>
    </location>
</feature>
<dbReference type="CDD" id="cd18809">
    <property type="entry name" value="SF1_C_RecD"/>
    <property type="match status" value="1"/>
</dbReference>
<dbReference type="EMBL" id="MKIE01000006">
    <property type="protein sequence ID" value="OHW61959.1"/>
    <property type="molecule type" value="Genomic_DNA"/>
</dbReference>
<dbReference type="Pfam" id="PF14490">
    <property type="entry name" value="HHH_RecD2"/>
    <property type="match status" value="1"/>
</dbReference>
<comment type="catalytic activity">
    <reaction evidence="3">
        <text>ATP + H2O = ADP + phosphate + H(+)</text>
        <dbReference type="Rhea" id="RHEA:13065"/>
        <dbReference type="ChEBI" id="CHEBI:15377"/>
        <dbReference type="ChEBI" id="CHEBI:15378"/>
        <dbReference type="ChEBI" id="CHEBI:30616"/>
        <dbReference type="ChEBI" id="CHEBI:43474"/>
        <dbReference type="ChEBI" id="CHEBI:456216"/>
        <dbReference type="EC" id="5.6.2.3"/>
    </reaction>
</comment>
<keyword evidence="3" id="KW-0413">Isomerase</keyword>
<dbReference type="InterPro" id="IPR003583">
    <property type="entry name" value="Hlx-hairpin-Hlx_DNA-bd_motif"/>
</dbReference>
<dbReference type="InterPro" id="IPR027417">
    <property type="entry name" value="P-loop_NTPase"/>
</dbReference>
<dbReference type="InterPro" id="IPR041451">
    <property type="entry name" value="RecD2_SH13"/>
</dbReference>
<protein>
    <recommendedName>
        <fullName evidence="3">ATP-dependent RecD2 DNA helicase</fullName>
        <ecNumber evidence="3">5.6.2.3</ecNumber>
    </recommendedName>
    <alternativeName>
        <fullName evidence="3">DNA 5'-3' helicase subunit RecD2</fullName>
    </alternativeName>
</protein>
<dbReference type="Pfam" id="PF18335">
    <property type="entry name" value="SH3_13"/>
    <property type="match status" value="1"/>
</dbReference>
<comment type="function">
    <text evidence="3">DNA-dependent ATPase and ATP-dependent 5'-3' DNA helicase. Has no activity on blunt DNA or DNA with 3'-overhangs, requires at least 10 bases of 5'-ssDNA for helicase activity.</text>
</comment>
<dbReference type="Gene3D" id="1.10.10.2220">
    <property type="match status" value="1"/>
</dbReference>
<dbReference type="GO" id="GO:0006310">
    <property type="term" value="P:DNA recombination"/>
    <property type="evidence" value="ECO:0007669"/>
    <property type="project" value="InterPro"/>
</dbReference>
<dbReference type="SMART" id="SM00278">
    <property type="entry name" value="HhH1"/>
    <property type="match status" value="2"/>
</dbReference>
<name>A0A1S1V893_9FIRM</name>
<feature type="domain" description="Helix-hairpin-helix DNA-binding motif class 1" evidence="4">
    <location>
        <begin position="81"/>
        <end position="102"/>
    </location>
</feature>
<keyword evidence="3 6" id="KW-0347">Helicase</keyword>
<dbReference type="PANTHER" id="PTHR43788:SF6">
    <property type="entry name" value="DNA HELICASE B"/>
    <property type="match status" value="1"/>
</dbReference>
<dbReference type="GO" id="GO:0016887">
    <property type="term" value="F:ATP hydrolysis activity"/>
    <property type="evidence" value="ECO:0007669"/>
    <property type="project" value="RHEA"/>
</dbReference>
<evidence type="ECO:0000259" key="5">
    <source>
        <dbReference type="SMART" id="SM00382"/>
    </source>
</evidence>
<dbReference type="RefSeq" id="WP_071063650.1">
    <property type="nucleotide sequence ID" value="NZ_MKIE01000006.1"/>
</dbReference>
<dbReference type="NCBIfam" id="TIGR01448">
    <property type="entry name" value="recD_rel"/>
    <property type="match status" value="1"/>
</dbReference>
<keyword evidence="2 3" id="KW-0067">ATP-binding</keyword>